<dbReference type="NCBIfam" id="NF035944">
    <property type="entry name" value="PEPxxWA-CTERM"/>
    <property type="match status" value="1"/>
</dbReference>
<protein>
    <submittedName>
        <fullName evidence="3">PEPxxWA-CTERM sorting domain-containing protein</fullName>
    </submittedName>
</protein>
<proteinExistence type="predicted"/>
<feature type="domain" description="Ice-binding protein C-terminal" evidence="2">
    <location>
        <begin position="173"/>
        <end position="198"/>
    </location>
</feature>
<dbReference type="InterPro" id="IPR013424">
    <property type="entry name" value="Ice-binding_C"/>
</dbReference>
<evidence type="ECO:0000256" key="1">
    <source>
        <dbReference type="SAM" id="SignalP"/>
    </source>
</evidence>
<evidence type="ECO:0000313" key="3">
    <source>
        <dbReference type="EMBL" id="MDT7519535.1"/>
    </source>
</evidence>
<dbReference type="Pfam" id="PF07589">
    <property type="entry name" value="PEP-CTERM"/>
    <property type="match status" value="1"/>
</dbReference>
<dbReference type="NCBIfam" id="TIGR02595">
    <property type="entry name" value="PEP_CTERM"/>
    <property type="match status" value="1"/>
</dbReference>
<gene>
    <name evidence="3" type="ORF">RAE19_12580</name>
</gene>
<sequence>MKNIHTKAIAVVFGLLSFGAQAASSLTFQGVTFASQAVDADTLEFSILNSNHATGDWSGASFLKAFEIKGLGTEVLSGKLISGPGVTAPSFGSVTAGVAANLGCTTGGTKGACFSFATPLALTSNMTWRIDFTAAAAAPLVFDTPHIKVQFLDSLGDKKKMGDLLSQSLPVSAVPEPETYALLLAGLGLVGAAMRKRKA</sequence>
<dbReference type="EMBL" id="JAVBIK010000001">
    <property type="protein sequence ID" value="MDT7519535.1"/>
    <property type="molecule type" value="Genomic_DNA"/>
</dbReference>
<comment type="caution">
    <text evidence="3">The sequence shown here is derived from an EMBL/GenBank/DDBJ whole genome shotgun (WGS) entry which is preliminary data.</text>
</comment>
<keyword evidence="1" id="KW-0732">Signal</keyword>
<keyword evidence="4" id="KW-1185">Reference proteome</keyword>
<reference evidence="3 4" key="1">
    <citation type="submission" date="2023-08" db="EMBL/GenBank/DDBJ databases">
        <title>Rhodoferax potami sp. nov. and Rhodoferax mekongensis sp. nov., isolated from the Mekong River in Thailand.</title>
        <authorList>
            <person name="Kitikhun S."/>
            <person name="Charoenyingcharoen P."/>
            <person name="Siriarchawattana P."/>
            <person name="Likhitrattanapisal S."/>
            <person name="Nilsakha T."/>
            <person name="Chanpet A."/>
            <person name="Rattanawaree P."/>
            <person name="Ingsriswang S."/>
        </authorList>
    </citation>
    <scope>NUCLEOTIDE SEQUENCE [LARGE SCALE GENOMIC DNA]</scope>
    <source>
        <strain evidence="3 4">TBRC 17660</strain>
    </source>
</reference>
<feature type="signal peptide" evidence="1">
    <location>
        <begin position="1"/>
        <end position="22"/>
    </location>
</feature>
<dbReference type="RefSeq" id="WP_313875210.1">
    <property type="nucleotide sequence ID" value="NZ_JAVBIK010000001.1"/>
</dbReference>
<feature type="chain" id="PRO_5045921082" evidence="1">
    <location>
        <begin position="23"/>
        <end position="199"/>
    </location>
</feature>
<evidence type="ECO:0000313" key="4">
    <source>
        <dbReference type="Proteomes" id="UP001321700"/>
    </source>
</evidence>
<dbReference type="Proteomes" id="UP001321700">
    <property type="component" value="Unassembled WGS sequence"/>
</dbReference>
<accession>A0ABU3KNY7</accession>
<name>A0ABU3KNY7_9BURK</name>
<evidence type="ECO:0000259" key="2">
    <source>
        <dbReference type="Pfam" id="PF07589"/>
    </source>
</evidence>
<organism evidence="3 4">
    <name type="scientific">Rhodoferax potami</name>
    <dbReference type="NCBI Taxonomy" id="3068338"/>
    <lineage>
        <taxon>Bacteria</taxon>
        <taxon>Pseudomonadati</taxon>
        <taxon>Pseudomonadota</taxon>
        <taxon>Betaproteobacteria</taxon>
        <taxon>Burkholderiales</taxon>
        <taxon>Comamonadaceae</taxon>
        <taxon>Rhodoferax</taxon>
    </lineage>
</organism>